<sequence length="579" mass="62947">MATRRSKRQSKGSTSVVEADDTVKAEGQPETVREEMVRTVEDAPTERKGVEVQDEQVSQTDTVIVVKGSESTVTLTWDKKNEEGEPDETEKGNSASEPADTDVQMDTVTEENESTPAVTVTEEKKEEEGESEEDVNKETDGEGGEVVAEVKSGKRKIDSTETSPSKKTKLMNDGFSLYVGNLNNSKTFEEIKDALANHFMAQSLLVQDIKLDRSRKHAHVDLASQMDLTKALTLNSQMMLGKPMKIAKAKVKSENKVKSKVPVEDQKAARDAKCLFLKNIPYSATKEDILKIFGKAVTVRFPEGAEGPTTGIAFVEFESKAIAEKVRQKKKVAQIQGRILIVDSVGTTNGPKVTKENDNNSKAAVLPNNNLFVSGLSFKVKEKQLKKVFQKALNISIPQSKGKPKGFAFVEFATVEDAEKALQSSKNIEISKMPIKVQFSERPARGKVQSKTLMVSGLAEKTTAETLKSAFDGALSARVILDKETGVSKRFGFVDFESEENSKAVKEAMEDCEIDGSQVTLAYARPKSEKGDKQGLSGGRAGAQPAGREAARGGKARGGKARGGKGPGPRMSKYAVKKK</sequence>
<accession>A0A3Q3EVA2</accession>
<evidence type="ECO:0000313" key="5">
    <source>
        <dbReference type="Proteomes" id="UP000261660"/>
    </source>
</evidence>
<feature type="compositionally biased region" description="Basic residues" evidence="2">
    <location>
        <begin position="1"/>
        <end position="10"/>
    </location>
</feature>
<name>A0A3Q3EVA2_9LABR</name>
<dbReference type="InterPro" id="IPR000504">
    <property type="entry name" value="RRM_dom"/>
</dbReference>
<protein>
    <submittedName>
        <fullName evidence="4">Nucleolin-like</fullName>
    </submittedName>
</protein>
<dbReference type="AlphaFoldDB" id="A0A3Q3EVA2"/>
<keyword evidence="5" id="KW-1185">Reference proteome</keyword>
<dbReference type="InParanoid" id="A0A3Q3EVA2"/>
<dbReference type="OrthoDB" id="167718at2759"/>
<feature type="region of interest" description="Disordered" evidence="2">
    <location>
        <begin position="1"/>
        <end position="166"/>
    </location>
</feature>
<evidence type="ECO:0000313" key="4">
    <source>
        <dbReference type="Ensembl" id="ENSLBEP00000010207.1"/>
    </source>
</evidence>
<organism evidence="4 5">
    <name type="scientific">Labrus bergylta</name>
    <name type="common">ballan wrasse</name>
    <dbReference type="NCBI Taxonomy" id="56723"/>
    <lineage>
        <taxon>Eukaryota</taxon>
        <taxon>Metazoa</taxon>
        <taxon>Chordata</taxon>
        <taxon>Craniata</taxon>
        <taxon>Vertebrata</taxon>
        <taxon>Euteleostomi</taxon>
        <taxon>Actinopterygii</taxon>
        <taxon>Neopterygii</taxon>
        <taxon>Teleostei</taxon>
        <taxon>Neoteleostei</taxon>
        <taxon>Acanthomorphata</taxon>
        <taxon>Eupercaria</taxon>
        <taxon>Labriformes</taxon>
        <taxon>Labridae</taxon>
        <taxon>Labrus</taxon>
    </lineage>
</organism>
<feature type="domain" description="RRM" evidence="3">
    <location>
        <begin position="369"/>
        <end position="442"/>
    </location>
</feature>
<dbReference type="Ensembl" id="ENSLBET00000010769.1">
    <property type="protein sequence ID" value="ENSLBEP00000010207.1"/>
    <property type="gene ID" value="ENSLBEG00000007915.1"/>
</dbReference>
<evidence type="ECO:0000256" key="2">
    <source>
        <dbReference type="SAM" id="MobiDB-lite"/>
    </source>
</evidence>
<proteinExistence type="predicted"/>
<dbReference type="Pfam" id="PF00076">
    <property type="entry name" value="RRM_1"/>
    <property type="match status" value="3"/>
</dbReference>
<feature type="region of interest" description="Disordered" evidence="2">
    <location>
        <begin position="524"/>
        <end position="579"/>
    </location>
</feature>
<dbReference type="Proteomes" id="UP000261660">
    <property type="component" value="Unplaced"/>
</dbReference>
<dbReference type="PANTHER" id="PTHR15241:SF390">
    <property type="entry name" value="POLYADENYLATE-BINDING PROTEIN"/>
    <property type="match status" value="1"/>
</dbReference>
<feature type="domain" description="RRM" evidence="3">
    <location>
        <begin position="273"/>
        <end position="347"/>
    </location>
</feature>
<dbReference type="InterPro" id="IPR012677">
    <property type="entry name" value="Nucleotide-bd_a/b_plait_sf"/>
</dbReference>
<feature type="compositionally biased region" description="Basic and acidic residues" evidence="2">
    <location>
        <begin position="31"/>
        <end position="51"/>
    </location>
</feature>
<dbReference type="Gene3D" id="3.30.70.330">
    <property type="match status" value="4"/>
</dbReference>
<dbReference type="PANTHER" id="PTHR15241">
    <property type="entry name" value="TRANSFORMER-2-RELATED"/>
    <property type="match status" value="1"/>
</dbReference>
<reference evidence="4" key="2">
    <citation type="submission" date="2025-09" db="UniProtKB">
        <authorList>
            <consortium name="Ensembl"/>
        </authorList>
    </citation>
    <scope>IDENTIFICATION</scope>
</reference>
<feature type="domain" description="RRM" evidence="3">
    <location>
        <begin position="175"/>
        <end position="251"/>
    </location>
</feature>
<keyword evidence="1" id="KW-0694">RNA-binding</keyword>
<dbReference type="SMART" id="SM00360">
    <property type="entry name" value="RRM"/>
    <property type="match status" value="4"/>
</dbReference>
<dbReference type="GeneTree" id="ENSGT00940000163473"/>
<feature type="compositionally biased region" description="Basic residues" evidence="2">
    <location>
        <begin position="554"/>
        <end position="563"/>
    </location>
</feature>
<dbReference type="STRING" id="56723.ENSLBEP00000010207"/>
<dbReference type="GO" id="GO:0003723">
    <property type="term" value="F:RNA binding"/>
    <property type="evidence" value="ECO:0007669"/>
    <property type="project" value="UniProtKB-UniRule"/>
</dbReference>
<feature type="domain" description="RRM" evidence="3">
    <location>
        <begin position="451"/>
        <end position="526"/>
    </location>
</feature>
<dbReference type="SUPFAM" id="SSF54928">
    <property type="entry name" value="RNA-binding domain, RBD"/>
    <property type="match status" value="2"/>
</dbReference>
<dbReference type="PROSITE" id="PS50102">
    <property type="entry name" value="RRM"/>
    <property type="match status" value="4"/>
</dbReference>
<dbReference type="InterPro" id="IPR035979">
    <property type="entry name" value="RBD_domain_sf"/>
</dbReference>
<evidence type="ECO:0000256" key="1">
    <source>
        <dbReference type="PROSITE-ProRule" id="PRU00176"/>
    </source>
</evidence>
<reference evidence="4" key="1">
    <citation type="submission" date="2025-08" db="UniProtKB">
        <authorList>
            <consortium name="Ensembl"/>
        </authorList>
    </citation>
    <scope>IDENTIFICATION</scope>
</reference>
<evidence type="ECO:0000259" key="3">
    <source>
        <dbReference type="PROSITE" id="PS50102"/>
    </source>
</evidence>